<organism evidence="2 3">
    <name type="scientific">Trichomonas vaginalis (strain ATCC PRA-98 / G3)</name>
    <dbReference type="NCBI Taxonomy" id="412133"/>
    <lineage>
        <taxon>Eukaryota</taxon>
        <taxon>Metamonada</taxon>
        <taxon>Parabasalia</taxon>
        <taxon>Trichomonadida</taxon>
        <taxon>Trichomonadidae</taxon>
        <taxon>Trichomonas</taxon>
    </lineage>
</organism>
<reference evidence="2" key="2">
    <citation type="journal article" date="2007" name="Science">
        <title>Draft genome sequence of the sexually transmitted pathogen Trichomonas vaginalis.</title>
        <authorList>
            <person name="Carlton J.M."/>
            <person name="Hirt R.P."/>
            <person name="Silva J.C."/>
            <person name="Delcher A.L."/>
            <person name="Schatz M."/>
            <person name="Zhao Q."/>
            <person name="Wortman J.R."/>
            <person name="Bidwell S.L."/>
            <person name="Alsmark U.C.M."/>
            <person name="Besteiro S."/>
            <person name="Sicheritz-Ponten T."/>
            <person name="Noel C.J."/>
            <person name="Dacks J.B."/>
            <person name="Foster P.G."/>
            <person name="Simillion C."/>
            <person name="Van de Peer Y."/>
            <person name="Miranda-Saavedra D."/>
            <person name="Barton G.J."/>
            <person name="Westrop G.D."/>
            <person name="Mueller S."/>
            <person name="Dessi D."/>
            <person name="Fiori P.L."/>
            <person name="Ren Q."/>
            <person name="Paulsen I."/>
            <person name="Zhang H."/>
            <person name="Bastida-Corcuera F.D."/>
            <person name="Simoes-Barbosa A."/>
            <person name="Brown M.T."/>
            <person name="Hayes R.D."/>
            <person name="Mukherjee M."/>
            <person name="Okumura C.Y."/>
            <person name="Schneider R."/>
            <person name="Smith A.J."/>
            <person name="Vanacova S."/>
            <person name="Villalvazo M."/>
            <person name="Haas B.J."/>
            <person name="Pertea M."/>
            <person name="Feldblyum T.V."/>
            <person name="Utterback T.R."/>
            <person name="Shu C.L."/>
            <person name="Osoegawa K."/>
            <person name="de Jong P.J."/>
            <person name="Hrdy I."/>
            <person name="Horvathova L."/>
            <person name="Zubacova Z."/>
            <person name="Dolezal P."/>
            <person name="Malik S.B."/>
            <person name="Logsdon J.M. Jr."/>
            <person name="Henze K."/>
            <person name="Gupta A."/>
            <person name="Wang C.C."/>
            <person name="Dunne R.L."/>
            <person name="Upcroft J.A."/>
            <person name="Upcroft P."/>
            <person name="White O."/>
            <person name="Salzberg S.L."/>
            <person name="Tang P."/>
            <person name="Chiu C.-H."/>
            <person name="Lee Y.-S."/>
            <person name="Embley T.M."/>
            <person name="Coombs G.H."/>
            <person name="Mottram J.C."/>
            <person name="Tachezy J."/>
            <person name="Fraser-Liggett C.M."/>
            <person name="Johnson P.J."/>
        </authorList>
    </citation>
    <scope>NUCLEOTIDE SEQUENCE [LARGE SCALE GENOMIC DNA]</scope>
    <source>
        <strain evidence="2">G3</strain>
    </source>
</reference>
<evidence type="ECO:0000256" key="1">
    <source>
        <dbReference type="SAM" id="MobiDB-lite"/>
    </source>
</evidence>
<dbReference type="EMBL" id="DS115174">
    <property type="protein sequence ID" value="EAX84849.1"/>
    <property type="molecule type" value="Genomic_DNA"/>
</dbReference>
<dbReference type="Proteomes" id="UP000001542">
    <property type="component" value="Unassembled WGS sequence"/>
</dbReference>
<dbReference type="RefSeq" id="XP_001297779.1">
    <property type="nucleotide sequence ID" value="XM_001297778.1"/>
</dbReference>
<keyword evidence="3" id="KW-1185">Reference proteome</keyword>
<reference evidence="2" key="1">
    <citation type="submission" date="2006-10" db="EMBL/GenBank/DDBJ databases">
        <authorList>
            <person name="Amadeo P."/>
            <person name="Zhao Q."/>
            <person name="Wortman J."/>
            <person name="Fraser-Liggett C."/>
            <person name="Carlton J."/>
        </authorList>
    </citation>
    <scope>NUCLEOTIDE SEQUENCE</scope>
    <source>
        <strain evidence="2">G3</strain>
    </source>
</reference>
<sequence>MNSFGKVAIIQKEKTERVEFEKGETVGTFINNVKRGNNVLQQLFYLQHNNEKILDYNKKLSDYGNNIKLFAKALDFPYFSFATNFPTFQYPFNKPNMNFESILQSLVEADIIEENTINFEFCGSHLKNDDYIIETSSSKENPIVVGGDFVFEYGKGDYSILIWAPVSITWTKLMHELLKKLPEIALHPNFQQNEPEFYSELIYHIGYDQINKFLIEFLSFVEVNENIEILIDKYPGFIPIRKVRNNTNNHGEDNTNSNKNGGKALGSNKAGSPVVPAIEANPGLQTLPNPIAKCINTKPNALSLLPKSKSEYKKAGNSINTKKDGHVKDCLPKAS</sequence>
<feature type="compositionally biased region" description="Basic and acidic residues" evidence="1">
    <location>
        <begin position="321"/>
        <end position="335"/>
    </location>
</feature>
<dbReference type="VEuPathDB" id="TrichDB:TVAG_274170"/>
<feature type="region of interest" description="Disordered" evidence="1">
    <location>
        <begin position="313"/>
        <end position="335"/>
    </location>
</feature>
<proteinExistence type="predicted"/>
<dbReference type="KEGG" id="tva:4742484"/>
<accession>A2GDB8</accession>
<feature type="region of interest" description="Disordered" evidence="1">
    <location>
        <begin position="246"/>
        <end position="271"/>
    </location>
</feature>
<protein>
    <submittedName>
        <fullName evidence="2">Uncharacterized protein</fullName>
    </submittedName>
</protein>
<gene>
    <name evidence="2" type="ORF">TVAG_274170</name>
</gene>
<dbReference type="InParanoid" id="A2GDB8"/>
<dbReference type="AlphaFoldDB" id="A2GDB8"/>
<evidence type="ECO:0000313" key="3">
    <source>
        <dbReference type="Proteomes" id="UP000001542"/>
    </source>
</evidence>
<name>A2GDB8_TRIV3</name>
<evidence type="ECO:0000313" key="2">
    <source>
        <dbReference type="EMBL" id="EAX84849.1"/>
    </source>
</evidence>
<dbReference type="VEuPathDB" id="TrichDB:TVAGG3_0904990"/>
<feature type="compositionally biased region" description="Low complexity" evidence="1">
    <location>
        <begin position="246"/>
        <end position="258"/>
    </location>
</feature>